<dbReference type="AlphaFoldDB" id="A0AA49GAI6"/>
<evidence type="ECO:0000313" key="2">
    <source>
        <dbReference type="Proteomes" id="UP001230496"/>
    </source>
</evidence>
<dbReference type="KEGG" id="msaa:QYS49_24000"/>
<keyword evidence="2" id="KW-1185">Reference proteome</keyword>
<reference evidence="1 2" key="1">
    <citation type="submission" date="2023-08" db="EMBL/GenBank/DDBJ databases">
        <title>Comparative genomics and taxonomic characterization of three novel marine species of genus Marivirga.</title>
        <authorList>
            <person name="Muhammad N."/>
            <person name="Kim S.-G."/>
        </authorList>
    </citation>
    <scope>NUCLEOTIDE SEQUENCE [LARGE SCALE GENOMIC DNA]</scope>
    <source>
        <strain evidence="1 2">BDSF4-3</strain>
    </source>
</reference>
<organism evidence="1 2">
    <name type="scientific">Marivirga salinarum</name>
    <dbReference type="NCBI Taxonomy" id="3059078"/>
    <lineage>
        <taxon>Bacteria</taxon>
        <taxon>Pseudomonadati</taxon>
        <taxon>Bacteroidota</taxon>
        <taxon>Cytophagia</taxon>
        <taxon>Cytophagales</taxon>
        <taxon>Marivirgaceae</taxon>
        <taxon>Marivirga</taxon>
    </lineage>
</organism>
<dbReference type="InterPro" id="IPR052967">
    <property type="entry name" value="Stress_Response_Assoc"/>
</dbReference>
<gene>
    <name evidence="1" type="ORF">QYS49_24000</name>
</gene>
<proteinExistence type="predicted"/>
<evidence type="ECO:0008006" key="3">
    <source>
        <dbReference type="Google" id="ProtNLM"/>
    </source>
</evidence>
<dbReference type="RefSeq" id="WP_308347301.1">
    <property type="nucleotide sequence ID" value="NZ_CP129971.1"/>
</dbReference>
<accession>A0AA49GAI6</accession>
<dbReference type="Proteomes" id="UP001230496">
    <property type="component" value="Chromosome"/>
</dbReference>
<sequence>MAENQNQKTVNMTKDLDMLTGMFQDRDSTENAYKTLQKKGYKKDQINVVMLGETLKKHFISDIKHTKYGAYTTENAIVDPTIENNESVISEVIGANGRSVVVRGLIIILAGPIASGISGSGASGIPGGIMGALENLGFSKESANLYEEGIKKGKIVIGVQLLNEEDDQQIENSLNTKKEEIHY</sequence>
<protein>
    <recommendedName>
        <fullName evidence="3">DUF1269 domain-containing protein</fullName>
    </recommendedName>
</protein>
<dbReference type="PANTHER" id="PTHR38463">
    <property type="entry name" value="STRESS RESPONSE PROTEIN YSNF"/>
    <property type="match status" value="1"/>
</dbReference>
<dbReference type="PANTHER" id="PTHR38463:SF1">
    <property type="entry name" value="STRESS RESPONSE PROTEIN YSNF"/>
    <property type="match status" value="1"/>
</dbReference>
<dbReference type="EMBL" id="CP129971">
    <property type="protein sequence ID" value="WKK74733.2"/>
    <property type="molecule type" value="Genomic_DNA"/>
</dbReference>
<evidence type="ECO:0000313" key="1">
    <source>
        <dbReference type="EMBL" id="WKK74733.2"/>
    </source>
</evidence>
<name>A0AA49GAI6_9BACT</name>